<protein>
    <submittedName>
        <fullName evidence="5">SDR family oxidoreductase</fullName>
    </submittedName>
</protein>
<dbReference type="PANTHER" id="PTHR44169:SF6">
    <property type="entry name" value="NADPH-DEPENDENT 1-ACYLDIHYDROXYACETONE PHOSPHATE REDUCTASE"/>
    <property type="match status" value="1"/>
</dbReference>
<organism evidence="5 6">
    <name type="scientific">Roseiconus nitratireducens</name>
    <dbReference type="NCBI Taxonomy" id="2605748"/>
    <lineage>
        <taxon>Bacteria</taxon>
        <taxon>Pseudomonadati</taxon>
        <taxon>Planctomycetota</taxon>
        <taxon>Planctomycetia</taxon>
        <taxon>Pirellulales</taxon>
        <taxon>Pirellulaceae</taxon>
        <taxon>Roseiconus</taxon>
    </lineage>
</organism>
<dbReference type="EMBL" id="VWOX01000009">
    <property type="protein sequence ID" value="KAA5541871.1"/>
    <property type="molecule type" value="Genomic_DNA"/>
</dbReference>
<keyword evidence="2" id="KW-0560">Oxidoreductase</keyword>
<accession>A0A5M6D316</accession>
<sequence length="249" mass="26273">MAFHVENKNVLVTGANRGIGRAIVEGALQRGAAKVYAAVRDLDSAQPLVAQAGDKVVPIRVDLSDEASIRAAATQAGDVDLVINNAGVLKTEPALSENAIDALRFELDVNVFGLLRVAQAFAPVLASRPEAAFVQLNSVASMKSFSDFATYSASKAAAYSLTQALRDQLGAQGTQVVSVHPGPIATDMGHQAGLDEIAEPPSLVADAIFAALENDDFHAWPDTMAKQFSQPYQPFAENVVEADMQEDPA</sequence>
<dbReference type="PROSITE" id="PS00061">
    <property type="entry name" value="ADH_SHORT"/>
    <property type="match status" value="1"/>
</dbReference>
<name>A0A5M6D316_9BACT</name>
<dbReference type="InterPro" id="IPR002347">
    <property type="entry name" value="SDR_fam"/>
</dbReference>
<dbReference type="Proteomes" id="UP000324479">
    <property type="component" value="Unassembled WGS sequence"/>
</dbReference>
<comment type="caution">
    <text evidence="5">The sequence shown here is derived from an EMBL/GenBank/DDBJ whole genome shotgun (WGS) entry which is preliminary data.</text>
</comment>
<dbReference type="InterPro" id="IPR057326">
    <property type="entry name" value="KR_dom"/>
</dbReference>
<evidence type="ECO:0000259" key="4">
    <source>
        <dbReference type="SMART" id="SM00822"/>
    </source>
</evidence>
<evidence type="ECO:0000256" key="1">
    <source>
        <dbReference type="ARBA" id="ARBA00006484"/>
    </source>
</evidence>
<keyword evidence="6" id="KW-1185">Reference proteome</keyword>
<dbReference type="RefSeq" id="WP_150077605.1">
    <property type="nucleotide sequence ID" value="NZ_VWOX01000009.1"/>
</dbReference>
<dbReference type="PRINTS" id="PR00081">
    <property type="entry name" value="GDHRDH"/>
</dbReference>
<dbReference type="NCBIfam" id="NF006120">
    <property type="entry name" value="PRK08264.1-6"/>
    <property type="match status" value="1"/>
</dbReference>
<dbReference type="Pfam" id="PF00106">
    <property type="entry name" value="adh_short"/>
    <property type="match status" value="1"/>
</dbReference>
<evidence type="ECO:0000256" key="3">
    <source>
        <dbReference type="RuleBase" id="RU000363"/>
    </source>
</evidence>
<dbReference type="InterPro" id="IPR020904">
    <property type="entry name" value="Sc_DH/Rdtase_CS"/>
</dbReference>
<proteinExistence type="inferred from homology"/>
<dbReference type="InterPro" id="IPR036291">
    <property type="entry name" value="NAD(P)-bd_dom_sf"/>
</dbReference>
<evidence type="ECO:0000313" key="5">
    <source>
        <dbReference type="EMBL" id="KAA5541871.1"/>
    </source>
</evidence>
<dbReference type="PRINTS" id="PR00080">
    <property type="entry name" value="SDRFAMILY"/>
</dbReference>
<dbReference type="SMART" id="SM00822">
    <property type="entry name" value="PKS_KR"/>
    <property type="match status" value="1"/>
</dbReference>
<dbReference type="PANTHER" id="PTHR44169">
    <property type="entry name" value="NADPH-DEPENDENT 1-ACYLDIHYDROXYACETONE PHOSPHATE REDUCTASE"/>
    <property type="match status" value="1"/>
</dbReference>
<dbReference type="SUPFAM" id="SSF51735">
    <property type="entry name" value="NAD(P)-binding Rossmann-fold domains"/>
    <property type="match status" value="1"/>
</dbReference>
<dbReference type="GO" id="GO:0016491">
    <property type="term" value="F:oxidoreductase activity"/>
    <property type="evidence" value="ECO:0007669"/>
    <property type="project" value="UniProtKB-KW"/>
</dbReference>
<evidence type="ECO:0000313" key="6">
    <source>
        <dbReference type="Proteomes" id="UP000324479"/>
    </source>
</evidence>
<dbReference type="AlphaFoldDB" id="A0A5M6D316"/>
<comment type="similarity">
    <text evidence="1 3">Belongs to the short-chain dehydrogenases/reductases (SDR) family.</text>
</comment>
<gene>
    <name evidence="5" type="ORF">FYK55_16860</name>
</gene>
<feature type="domain" description="Ketoreductase" evidence="4">
    <location>
        <begin position="8"/>
        <end position="187"/>
    </location>
</feature>
<reference evidence="5 6" key="1">
    <citation type="submission" date="2019-08" db="EMBL/GenBank/DDBJ databases">
        <authorList>
            <person name="Dhanesh K."/>
            <person name="Kumar G."/>
            <person name="Sasikala C."/>
            <person name="Venkata Ramana C."/>
        </authorList>
    </citation>
    <scope>NUCLEOTIDE SEQUENCE [LARGE SCALE GENOMIC DNA]</scope>
    <source>
        <strain evidence="5 6">JC645</strain>
    </source>
</reference>
<dbReference type="Gene3D" id="3.40.50.720">
    <property type="entry name" value="NAD(P)-binding Rossmann-like Domain"/>
    <property type="match status" value="1"/>
</dbReference>
<evidence type="ECO:0000256" key="2">
    <source>
        <dbReference type="ARBA" id="ARBA00023002"/>
    </source>
</evidence>